<dbReference type="VEuPathDB" id="FungiDB:BLGHR1_15429"/>
<dbReference type="Proteomes" id="UP000275772">
    <property type="component" value="Unassembled WGS sequence"/>
</dbReference>
<accession>A0A383UWD6</accession>
<keyword evidence="1" id="KW-0812">Transmembrane</keyword>
<evidence type="ECO:0000256" key="2">
    <source>
        <dbReference type="SAM" id="SignalP"/>
    </source>
</evidence>
<feature type="chain" id="PRO_5017012491" evidence="2">
    <location>
        <begin position="17"/>
        <end position="331"/>
    </location>
</feature>
<evidence type="ECO:0000256" key="1">
    <source>
        <dbReference type="SAM" id="Phobius"/>
    </source>
</evidence>
<proteinExistence type="predicted"/>
<keyword evidence="1" id="KW-1133">Transmembrane helix</keyword>
<reference evidence="3 4" key="1">
    <citation type="submission" date="2017-11" db="EMBL/GenBank/DDBJ databases">
        <authorList>
            <person name="Kracher B."/>
        </authorList>
    </citation>
    <scope>NUCLEOTIDE SEQUENCE [LARGE SCALE GENOMIC DNA]</scope>
    <source>
        <strain evidence="3 4">RACE1</strain>
    </source>
</reference>
<evidence type="ECO:0000313" key="3">
    <source>
        <dbReference type="EMBL" id="SZF04631.1"/>
    </source>
</evidence>
<evidence type="ECO:0000313" key="4">
    <source>
        <dbReference type="Proteomes" id="UP000275772"/>
    </source>
</evidence>
<sequence length="331" mass="35893">MLLITAILLSSSQAFAFRTMDSMGIWTRSSILEGMERYGGPIDGMVQRRQLPGGPGISTTGMSPSISGMNLTEWDDMTKMACSESLTALNGKVNNPSGMAVCYNLPFLDNSTGVFEADLRLFMVANPSGGFVNIAADKVQVGLMYDGATVTPVNASSLRRRDTRSIPMTYHSKKSTMNLAKRAIVPRLIQSYAFVGQINKTILPTMNDITALQKVLVPMVTLSALDTTGATLNASLSNDEITFVNGVFAGPVLPTKATLAPPIQTLVVGKDAPFVVPGLNLLIFPIGLIITGIWVIAFVSTIGYGTMRRIQHRDEFRENKFRADRDYLLTI</sequence>
<feature type="signal peptide" evidence="2">
    <location>
        <begin position="1"/>
        <end position="16"/>
    </location>
</feature>
<dbReference type="AlphaFoldDB" id="A0A383UWD6"/>
<protein>
    <submittedName>
        <fullName evidence="3">Uncharacterized protein</fullName>
    </submittedName>
</protein>
<dbReference type="EMBL" id="UNSH01000067">
    <property type="protein sequence ID" value="SZF04631.1"/>
    <property type="molecule type" value="Genomic_DNA"/>
</dbReference>
<feature type="transmembrane region" description="Helical" evidence="1">
    <location>
        <begin position="282"/>
        <end position="307"/>
    </location>
</feature>
<keyword evidence="1" id="KW-0472">Membrane</keyword>
<keyword evidence="2" id="KW-0732">Signal</keyword>
<name>A0A383UWD6_BLUHO</name>
<gene>
    <name evidence="3" type="ORF">BLGHR1_15429</name>
</gene>
<organism evidence="3 4">
    <name type="scientific">Blumeria hordei</name>
    <name type="common">Barley powdery mildew</name>
    <name type="synonym">Blumeria graminis f. sp. hordei</name>
    <dbReference type="NCBI Taxonomy" id="2867405"/>
    <lineage>
        <taxon>Eukaryota</taxon>
        <taxon>Fungi</taxon>
        <taxon>Dikarya</taxon>
        <taxon>Ascomycota</taxon>
        <taxon>Pezizomycotina</taxon>
        <taxon>Leotiomycetes</taxon>
        <taxon>Erysiphales</taxon>
        <taxon>Erysiphaceae</taxon>
        <taxon>Blumeria</taxon>
    </lineage>
</organism>